<evidence type="ECO:0000256" key="1">
    <source>
        <dbReference type="ARBA" id="ARBA00022679"/>
    </source>
</evidence>
<keyword evidence="1" id="KW-0808">Transferase</keyword>
<dbReference type="Proteomes" id="UP000318080">
    <property type="component" value="Unassembled WGS sequence"/>
</dbReference>
<dbReference type="RefSeq" id="WP_141629143.1">
    <property type="nucleotide sequence ID" value="NZ_VHIR01000016.1"/>
</dbReference>
<evidence type="ECO:0000256" key="3">
    <source>
        <dbReference type="ARBA" id="ARBA00022777"/>
    </source>
</evidence>
<comment type="caution">
    <text evidence="6">The sequence shown here is derived from an EMBL/GenBank/DDBJ whole genome shotgun (WGS) entry which is preliminary data.</text>
</comment>
<dbReference type="Pfam" id="PF18085">
    <property type="entry name" value="Mak_N_cap"/>
    <property type="match status" value="1"/>
</dbReference>
<keyword evidence="7" id="KW-1185">Reference proteome</keyword>
<dbReference type="STRING" id="1686286.GCA_900092335_00664"/>
<reference evidence="6 7" key="1">
    <citation type="submission" date="2019-06" db="EMBL/GenBank/DDBJ databases">
        <title>Draft genome of C. phoceense Strain 272.</title>
        <authorList>
            <person name="Pacheco L.G.C."/>
            <person name="Barberis C.M."/>
            <person name="Almuzara M.N."/>
            <person name="Traglia G.M."/>
            <person name="Santos C.S."/>
            <person name="Rocha D.J.P.G."/>
            <person name="Aguiar E.R.G.R."/>
            <person name="Vay C.A."/>
        </authorList>
    </citation>
    <scope>NUCLEOTIDE SEQUENCE [LARGE SCALE GENOMIC DNA]</scope>
    <source>
        <strain evidence="6 7">272</strain>
    </source>
</reference>
<sequence length="177" mass="19200">MTEATVHPEAALSPTKDELCAELSAITERLGSYRAVDPDGEVGIEVIIGRTFSGELGQLFLSYRAADNATKKEIARMDHSVLGERSVAFGADDRVAKAEFKRIVEESDVSAGFVDREDNDIPQRFTAYGTGGEGEFFCYSTLIDEPKAPGQLRVIDHETGADYLAGAVVPRASRRKA</sequence>
<proteinExistence type="predicted"/>
<dbReference type="GO" id="GO:0005524">
    <property type="term" value="F:ATP binding"/>
    <property type="evidence" value="ECO:0007669"/>
    <property type="project" value="UniProtKB-KW"/>
</dbReference>
<gene>
    <name evidence="6" type="ORF">EJK80_10085</name>
</gene>
<evidence type="ECO:0000256" key="4">
    <source>
        <dbReference type="ARBA" id="ARBA00022840"/>
    </source>
</evidence>
<evidence type="ECO:0000313" key="6">
    <source>
        <dbReference type="EMBL" id="TQE42860.1"/>
    </source>
</evidence>
<dbReference type="EMBL" id="VHIR01000016">
    <property type="protein sequence ID" value="TQE42860.1"/>
    <property type="molecule type" value="Genomic_DNA"/>
</dbReference>
<dbReference type="InterPro" id="IPR040999">
    <property type="entry name" value="Mak_N_cap"/>
</dbReference>
<dbReference type="AlphaFoldDB" id="A0A540R548"/>
<dbReference type="GO" id="GO:0016301">
    <property type="term" value="F:kinase activity"/>
    <property type="evidence" value="ECO:0007669"/>
    <property type="project" value="UniProtKB-KW"/>
</dbReference>
<protein>
    <recommendedName>
        <fullName evidence="5">Maltokinase N-terminal cap domain-containing protein</fullName>
    </recommendedName>
</protein>
<evidence type="ECO:0000256" key="2">
    <source>
        <dbReference type="ARBA" id="ARBA00022741"/>
    </source>
</evidence>
<keyword evidence="4" id="KW-0067">ATP-binding</keyword>
<name>A0A540R548_9CORY</name>
<evidence type="ECO:0000313" key="7">
    <source>
        <dbReference type="Proteomes" id="UP000318080"/>
    </source>
</evidence>
<dbReference type="NCBIfam" id="NF047743">
    <property type="entry name" value="CG0192_fam"/>
    <property type="match status" value="1"/>
</dbReference>
<evidence type="ECO:0000259" key="5">
    <source>
        <dbReference type="Pfam" id="PF18085"/>
    </source>
</evidence>
<accession>A0A540R548</accession>
<organism evidence="6 7">
    <name type="scientific">Corynebacterium phoceense</name>
    <dbReference type="NCBI Taxonomy" id="1686286"/>
    <lineage>
        <taxon>Bacteria</taxon>
        <taxon>Bacillati</taxon>
        <taxon>Actinomycetota</taxon>
        <taxon>Actinomycetes</taxon>
        <taxon>Mycobacteriales</taxon>
        <taxon>Corynebacteriaceae</taxon>
        <taxon>Corynebacterium</taxon>
    </lineage>
</organism>
<keyword evidence="3" id="KW-0418">Kinase</keyword>
<feature type="domain" description="Maltokinase N-terminal cap" evidence="5">
    <location>
        <begin position="28"/>
        <end position="88"/>
    </location>
</feature>
<keyword evidence="2" id="KW-0547">Nucleotide-binding</keyword>